<protein>
    <submittedName>
        <fullName evidence="2">Glycosyltransferase family 2 protein</fullName>
    </submittedName>
</protein>
<dbReference type="Proteomes" id="UP000824035">
    <property type="component" value="Unassembled WGS sequence"/>
</dbReference>
<dbReference type="SUPFAM" id="SSF53448">
    <property type="entry name" value="Nucleotide-diphospho-sugar transferases"/>
    <property type="match status" value="1"/>
</dbReference>
<comment type="caution">
    <text evidence="2">The sequence shown here is derived from an EMBL/GenBank/DDBJ whole genome shotgun (WGS) entry which is preliminary data.</text>
</comment>
<proteinExistence type="predicted"/>
<dbReference type="Gene3D" id="3.90.550.10">
    <property type="entry name" value="Spore Coat Polysaccharide Biosynthesis Protein SpsA, Chain A"/>
    <property type="match status" value="1"/>
</dbReference>
<accession>A0A9D2IZQ8</accession>
<dbReference type="InterPro" id="IPR001173">
    <property type="entry name" value="Glyco_trans_2-like"/>
</dbReference>
<dbReference type="GO" id="GO:0016758">
    <property type="term" value="F:hexosyltransferase activity"/>
    <property type="evidence" value="ECO:0007669"/>
    <property type="project" value="UniProtKB-ARBA"/>
</dbReference>
<evidence type="ECO:0000259" key="1">
    <source>
        <dbReference type="Pfam" id="PF00535"/>
    </source>
</evidence>
<dbReference type="InterPro" id="IPR029044">
    <property type="entry name" value="Nucleotide-diphossugar_trans"/>
</dbReference>
<gene>
    <name evidence="2" type="ORF">H9813_04305</name>
</gene>
<organism evidence="2 3">
    <name type="scientific">Candidatus Allofournierella merdipullorum</name>
    <dbReference type="NCBI Taxonomy" id="2838595"/>
    <lineage>
        <taxon>Bacteria</taxon>
        <taxon>Bacillati</taxon>
        <taxon>Bacillota</taxon>
        <taxon>Clostridia</taxon>
        <taxon>Eubacteriales</taxon>
        <taxon>Oscillospiraceae</taxon>
        <taxon>Allofournierella</taxon>
    </lineage>
</organism>
<dbReference type="PANTHER" id="PTHR22916">
    <property type="entry name" value="GLYCOSYLTRANSFERASE"/>
    <property type="match status" value="1"/>
</dbReference>
<name>A0A9D2IZQ8_9FIRM</name>
<reference evidence="2" key="2">
    <citation type="submission" date="2021-04" db="EMBL/GenBank/DDBJ databases">
        <authorList>
            <person name="Gilroy R."/>
        </authorList>
    </citation>
    <scope>NUCLEOTIDE SEQUENCE</scope>
    <source>
        <strain evidence="2">ChiGjej4B4-18154</strain>
    </source>
</reference>
<dbReference type="EMBL" id="DXBV01000038">
    <property type="protein sequence ID" value="HIZ30444.1"/>
    <property type="molecule type" value="Genomic_DNA"/>
</dbReference>
<feature type="domain" description="Glycosyltransferase 2-like" evidence="1">
    <location>
        <begin position="7"/>
        <end position="123"/>
    </location>
</feature>
<dbReference type="PANTHER" id="PTHR22916:SF3">
    <property type="entry name" value="UDP-GLCNAC:BETAGAL BETA-1,3-N-ACETYLGLUCOSAMINYLTRANSFERASE-LIKE PROTEIN 1"/>
    <property type="match status" value="1"/>
</dbReference>
<reference evidence="2" key="1">
    <citation type="journal article" date="2021" name="PeerJ">
        <title>Extensive microbial diversity within the chicken gut microbiome revealed by metagenomics and culture.</title>
        <authorList>
            <person name="Gilroy R."/>
            <person name="Ravi A."/>
            <person name="Getino M."/>
            <person name="Pursley I."/>
            <person name="Horton D.L."/>
            <person name="Alikhan N.F."/>
            <person name="Baker D."/>
            <person name="Gharbi K."/>
            <person name="Hall N."/>
            <person name="Watson M."/>
            <person name="Adriaenssens E.M."/>
            <person name="Foster-Nyarko E."/>
            <person name="Jarju S."/>
            <person name="Secka A."/>
            <person name="Antonio M."/>
            <person name="Oren A."/>
            <person name="Chaudhuri R.R."/>
            <person name="La Ragione R."/>
            <person name="Hildebrand F."/>
            <person name="Pallen M.J."/>
        </authorList>
    </citation>
    <scope>NUCLEOTIDE SEQUENCE</scope>
    <source>
        <strain evidence="2">ChiGjej4B4-18154</strain>
    </source>
</reference>
<evidence type="ECO:0000313" key="2">
    <source>
        <dbReference type="EMBL" id="HIZ30444.1"/>
    </source>
</evidence>
<dbReference type="AlphaFoldDB" id="A0A9D2IZQ8"/>
<dbReference type="CDD" id="cd00761">
    <property type="entry name" value="Glyco_tranf_GTA_type"/>
    <property type="match status" value="1"/>
</dbReference>
<sequence>MASPLFSVIVPAYNLEKLIPRCLDSLLAQTFAGWECVAVDDGSADGTGAVCDEYAAKDPRFTALHQENGGVSSARNAGIKAARAEHLLFLDGDDTLAPGTLEWLAARLEEHPGDLIGYRLRGEEDPEPDPAGFSECRLFTAAQCPAYMATGAAGNVTTKVFSARVIREKDVWFDPALPRGEDQDFCFRYTAAFFEQRPQAMVRQFSAKLYVVHKDNIGHRASGQNLPTHSIDWDPEASRGYAARLMKEYGALVSSMGGWEGFTPEEQLYMAHQYARRFAFAVWAARQLGEELPEGFWGDGGVGGLTEAMTRYRLYCAYYWPLRLRWKRLIAAVYHSDESESMRLYWKVFLVGDILLGRRWNRL</sequence>
<dbReference type="Pfam" id="PF00535">
    <property type="entry name" value="Glycos_transf_2"/>
    <property type="match status" value="1"/>
</dbReference>
<evidence type="ECO:0000313" key="3">
    <source>
        <dbReference type="Proteomes" id="UP000824035"/>
    </source>
</evidence>